<dbReference type="InterPro" id="IPR013686">
    <property type="entry name" value="Polypept-transport_assoc_ShlB"/>
</dbReference>
<evidence type="ECO:0000256" key="1">
    <source>
        <dbReference type="ARBA" id="ARBA00022452"/>
    </source>
</evidence>
<gene>
    <name evidence="6" type="ORF">C7B64_20390</name>
</gene>
<dbReference type="AlphaFoldDB" id="A0A2T1BYC7"/>
<feature type="domain" description="Haemolysin activator HlyB C-terminal" evidence="4">
    <location>
        <begin position="179"/>
        <end position="466"/>
    </location>
</feature>
<dbReference type="GO" id="GO:0008320">
    <property type="term" value="F:protein transmembrane transporter activity"/>
    <property type="evidence" value="ECO:0007669"/>
    <property type="project" value="TreeGrafter"/>
</dbReference>
<dbReference type="GO" id="GO:0098046">
    <property type="term" value="C:type V protein secretion system complex"/>
    <property type="evidence" value="ECO:0007669"/>
    <property type="project" value="TreeGrafter"/>
</dbReference>
<dbReference type="Pfam" id="PF03865">
    <property type="entry name" value="ShlB"/>
    <property type="match status" value="1"/>
</dbReference>
<dbReference type="GO" id="GO:0046819">
    <property type="term" value="P:protein secretion by the type V secretion system"/>
    <property type="evidence" value="ECO:0007669"/>
    <property type="project" value="TreeGrafter"/>
</dbReference>
<dbReference type="Pfam" id="PF08479">
    <property type="entry name" value="POTRA_2"/>
    <property type="match status" value="1"/>
</dbReference>
<keyword evidence="3" id="KW-0998">Cell outer membrane</keyword>
<name>A0A2T1BYC7_9CYAN</name>
<evidence type="ECO:0000259" key="4">
    <source>
        <dbReference type="Pfam" id="PF03865"/>
    </source>
</evidence>
<evidence type="ECO:0000256" key="2">
    <source>
        <dbReference type="ARBA" id="ARBA00022692"/>
    </source>
</evidence>
<keyword evidence="2" id="KW-0812">Transmembrane</keyword>
<evidence type="ECO:0008006" key="8">
    <source>
        <dbReference type="Google" id="ProtNLM"/>
    </source>
</evidence>
<comment type="caution">
    <text evidence="6">The sequence shown here is derived from an EMBL/GenBank/DDBJ whole genome shotgun (WGS) entry which is preliminary data.</text>
</comment>
<dbReference type="InterPro" id="IPR005565">
    <property type="entry name" value="Hemolysn_activator_HlyB_C"/>
</dbReference>
<evidence type="ECO:0000313" key="7">
    <source>
        <dbReference type="Proteomes" id="UP000238762"/>
    </source>
</evidence>
<reference evidence="6 7" key="1">
    <citation type="submission" date="2018-02" db="EMBL/GenBank/DDBJ databases">
        <authorList>
            <person name="Cohen D.B."/>
            <person name="Kent A.D."/>
        </authorList>
    </citation>
    <scope>NUCLEOTIDE SEQUENCE [LARGE SCALE GENOMIC DNA]</scope>
    <source>
        <strain evidence="6 7">CCAP 1448/3</strain>
    </source>
</reference>
<dbReference type="OrthoDB" id="596066at2"/>
<dbReference type="Gene3D" id="2.40.160.50">
    <property type="entry name" value="membrane protein fhac: a member of the omp85/tpsb transporter family"/>
    <property type="match status" value="1"/>
</dbReference>
<dbReference type="PANTHER" id="PTHR34597:SF3">
    <property type="entry name" value="OUTER MEMBRANE TRANSPORTER CDIB"/>
    <property type="match status" value="1"/>
</dbReference>
<proteinExistence type="predicted"/>
<dbReference type="Proteomes" id="UP000238762">
    <property type="component" value="Unassembled WGS sequence"/>
</dbReference>
<dbReference type="PANTHER" id="PTHR34597">
    <property type="entry name" value="SLR1661 PROTEIN"/>
    <property type="match status" value="1"/>
</dbReference>
<dbReference type="InterPro" id="IPR051544">
    <property type="entry name" value="TPS_OM_transporter"/>
</dbReference>
<dbReference type="Gene3D" id="3.10.20.310">
    <property type="entry name" value="membrane protein fhac"/>
    <property type="match status" value="1"/>
</dbReference>
<accession>A0A2T1BYC7</accession>
<keyword evidence="7" id="KW-1185">Reference proteome</keyword>
<feature type="domain" description="Polypeptide-transport-associated ShlB-type" evidence="5">
    <location>
        <begin position="48"/>
        <end position="119"/>
    </location>
</feature>
<protein>
    <recommendedName>
        <fullName evidence="8">ShlB/FhaC/HecB family hemolysin secretion/activation protein</fullName>
    </recommendedName>
</protein>
<sequence length="502" mass="55746">MTSICDCDKAGIGSTIKIMTNKILAVSLGIILTFNFPVLSQTTSQIIEFSFAGNRSFSNEELQLVVAPYLGLEVDLSNLVAVRQAITKFYRERGYPSAIALIPLQEIQGGVVKIEVKEGKLTQVKVTGNSRLSNDYLTGQINVASPLNVNDLENQLQLIKQNPLIEDLKGELVAGDEVGTAVLKLQIQEIDWKSWRYSLDNYASPVSGKWQHSVTYVNPSLRGRGDTLGAKVTLTEGGSNYQVFYEFPVQTNGAAIDLNFSKSQRQIVEKPISVLDLQSEAQKLSIGYKQPLVRQPQQKVNLNFGVDWQSSETFLDGERFPFEQTSDNGKTEIITARLGQEWSQQNSDRAIFVNSKFSVGTGTKSQSFFSWVLTGEYYQKIGNLTAKAKIGLQLATPQLFPTEQFALGGIDTVRGYRFNEFLSNNGMVGNLELQIPVSRNLQVDPFLDFGQIWGDNRETIGSAGVSTVWKLNSNLLLRVDLAFPFTDNQSADNWLFAVEGRF</sequence>
<keyword evidence="1" id="KW-1134">Transmembrane beta strand</keyword>
<organism evidence="6 7">
    <name type="scientific">Merismopedia glauca CCAP 1448/3</name>
    <dbReference type="NCBI Taxonomy" id="1296344"/>
    <lineage>
        <taxon>Bacteria</taxon>
        <taxon>Bacillati</taxon>
        <taxon>Cyanobacteriota</taxon>
        <taxon>Cyanophyceae</taxon>
        <taxon>Synechococcales</taxon>
        <taxon>Merismopediaceae</taxon>
        <taxon>Merismopedia</taxon>
    </lineage>
</organism>
<reference evidence="6 7" key="2">
    <citation type="submission" date="2018-03" db="EMBL/GenBank/DDBJ databases">
        <title>The ancient ancestry and fast evolution of plastids.</title>
        <authorList>
            <person name="Moore K.R."/>
            <person name="Magnabosco C."/>
            <person name="Momper L."/>
            <person name="Gold D.A."/>
            <person name="Bosak T."/>
            <person name="Fournier G.P."/>
        </authorList>
    </citation>
    <scope>NUCLEOTIDE SEQUENCE [LARGE SCALE GENOMIC DNA]</scope>
    <source>
        <strain evidence="6 7">CCAP 1448/3</strain>
    </source>
</reference>
<keyword evidence="1" id="KW-0472">Membrane</keyword>
<evidence type="ECO:0000259" key="5">
    <source>
        <dbReference type="Pfam" id="PF08479"/>
    </source>
</evidence>
<dbReference type="EMBL" id="PVWJ01000136">
    <property type="protein sequence ID" value="PSB01036.1"/>
    <property type="molecule type" value="Genomic_DNA"/>
</dbReference>
<evidence type="ECO:0000256" key="3">
    <source>
        <dbReference type="ARBA" id="ARBA00023237"/>
    </source>
</evidence>
<evidence type="ECO:0000313" key="6">
    <source>
        <dbReference type="EMBL" id="PSB01036.1"/>
    </source>
</evidence>